<dbReference type="GeneID" id="10534984"/>
<dbReference type="InterPro" id="IPR003817">
    <property type="entry name" value="PS_Dcarbxylase"/>
</dbReference>
<dbReference type="GO" id="GO:0004609">
    <property type="term" value="F:phosphatidylserine decarboxylase activity"/>
    <property type="evidence" value="ECO:0007669"/>
    <property type="project" value="InterPro"/>
</dbReference>
<accession>E3LAW8</accession>
<proteinExistence type="predicted"/>
<dbReference type="EMBL" id="DS178404">
    <property type="protein sequence ID" value="EFP93693.1"/>
    <property type="molecule type" value="Genomic_DNA"/>
</dbReference>
<gene>
    <name evidence="3" type="ORF">PGTG_19662</name>
</gene>
<evidence type="ECO:0000313" key="4">
    <source>
        <dbReference type="Proteomes" id="UP000008783"/>
    </source>
</evidence>
<name>E3LAW8_PUCGT</name>
<dbReference type="PANTHER" id="PTHR10067">
    <property type="entry name" value="PHOSPHATIDYLSERINE DECARBOXYLASE"/>
    <property type="match status" value="1"/>
</dbReference>
<sequence>MPDAISRVGASNEHKYCTEDMGSNGCPCSSTTQQPPSNIHQPRLARRIQERDEGYAKYTPFIDDSEAFIIETKYYHPPAWDAFFIVLGPVELKADSKSTEGPWQVHVLGALPLRIISRLYGLLNRPNRELSPDAGLASSIKVHADIVRGELETLPSSGNRTFFVVVYLAPGNYHRFHSPADWKVKHLHPFAGATNVGSILINFD</sequence>
<dbReference type="OrthoDB" id="4330at2759"/>
<dbReference type="GO" id="GO:0008654">
    <property type="term" value="P:phospholipid biosynthetic process"/>
    <property type="evidence" value="ECO:0007669"/>
    <property type="project" value="InterPro"/>
</dbReference>
<dbReference type="InParanoid" id="E3LAW8"/>
<dbReference type="Proteomes" id="UP000008783">
    <property type="component" value="Unassembled WGS sequence"/>
</dbReference>
<evidence type="ECO:0000256" key="2">
    <source>
        <dbReference type="ARBA" id="ARBA00023239"/>
    </source>
</evidence>
<dbReference type="RefSeq" id="XP_003338112.1">
    <property type="nucleotide sequence ID" value="XM_003338064.1"/>
</dbReference>
<dbReference type="STRING" id="418459.E3LAW8"/>
<evidence type="ECO:0000256" key="1">
    <source>
        <dbReference type="ARBA" id="ARBA00022793"/>
    </source>
</evidence>
<keyword evidence="2" id="KW-0456">Lyase</keyword>
<dbReference type="AlphaFoldDB" id="E3LAW8"/>
<organism evidence="3 4">
    <name type="scientific">Puccinia graminis f. sp. tritici (strain CRL 75-36-700-3 / race SCCL)</name>
    <name type="common">Black stem rust fungus</name>
    <dbReference type="NCBI Taxonomy" id="418459"/>
    <lineage>
        <taxon>Eukaryota</taxon>
        <taxon>Fungi</taxon>
        <taxon>Dikarya</taxon>
        <taxon>Basidiomycota</taxon>
        <taxon>Pucciniomycotina</taxon>
        <taxon>Pucciniomycetes</taxon>
        <taxon>Pucciniales</taxon>
        <taxon>Pucciniaceae</taxon>
        <taxon>Puccinia</taxon>
    </lineage>
</organism>
<keyword evidence="1" id="KW-0210">Decarboxylase</keyword>
<reference evidence="4" key="2">
    <citation type="journal article" date="2011" name="Proc. Natl. Acad. Sci. U.S.A.">
        <title>Obligate biotrophy features unraveled by the genomic analysis of rust fungi.</title>
        <authorList>
            <person name="Duplessis S."/>
            <person name="Cuomo C.A."/>
            <person name="Lin Y.-C."/>
            <person name="Aerts A."/>
            <person name="Tisserant E."/>
            <person name="Veneault-Fourrey C."/>
            <person name="Joly D.L."/>
            <person name="Hacquard S."/>
            <person name="Amselem J."/>
            <person name="Cantarel B.L."/>
            <person name="Chiu R."/>
            <person name="Coutinho P.M."/>
            <person name="Feau N."/>
            <person name="Field M."/>
            <person name="Frey P."/>
            <person name="Gelhaye E."/>
            <person name="Goldberg J."/>
            <person name="Grabherr M.G."/>
            <person name="Kodira C.D."/>
            <person name="Kohler A."/>
            <person name="Kuees U."/>
            <person name="Lindquist E.A."/>
            <person name="Lucas S.M."/>
            <person name="Mago R."/>
            <person name="Mauceli E."/>
            <person name="Morin E."/>
            <person name="Murat C."/>
            <person name="Pangilinan J.L."/>
            <person name="Park R."/>
            <person name="Pearson M."/>
            <person name="Quesneville H."/>
            <person name="Rouhier N."/>
            <person name="Sakthikumar S."/>
            <person name="Salamov A.A."/>
            <person name="Schmutz J."/>
            <person name="Selles B."/>
            <person name="Shapiro H."/>
            <person name="Tanguay P."/>
            <person name="Tuskan G.A."/>
            <person name="Henrissat B."/>
            <person name="Van de Peer Y."/>
            <person name="Rouze P."/>
            <person name="Ellis J.G."/>
            <person name="Dodds P.N."/>
            <person name="Schein J.E."/>
            <person name="Zhong S."/>
            <person name="Hamelin R.C."/>
            <person name="Grigoriev I.V."/>
            <person name="Szabo L.J."/>
            <person name="Martin F."/>
        </authorList>
    </citation>
    <scope>NUCLEOTIDE SEQUENCE [LARGE SCALE GENOMIC DNA]</scope>
    <source>
        <strain evidence="4">CRL 75-36-700-3 / race SCCL</strain>
    </source>
</reference>
<dbReference type="PANTHER" id="PTHR10067:SF6">
    <property type="entry name" value="PHOSPHATIDYLSERINE DECARBOXYLASE PROENZYME, MITOCHONDRIAL"/>
    <property type="match status" value="1"/>
</dbReference>
<evidence type="ECO:0000313" key="3">
    <source>
        <dbReference type="EMBL" id="EFP93693.1"/>
    </source>
</evidence>
<reference key="1">
    <citation type="submission" date="2007-01" db="EMBL/GenBank/DDBJ databases">
        <title>The Genome Sequence of Puccinia graminis f. sp. tritici Strain CRL 75-36-700-3.</title>
        <authorList>
            <consortium name="The Broad Institute Genome Sequencing Platform"/>
            <person name="Birren B."/>
            <person name="Lander E."/>
            <person name="Galagan J."/>
            <person name="Nusbaum C."/>
            <person name="Devon K."/>
            <person name="Cuomo C."/>
            <person name="Jaffe D."/>
            <person name="Butler J."/>
            <person name="Alvarez P."/>
            <person name="Gnerre S."/>
            <person name="Grabherr M."/>
            <person name="Mauceli E."/>
            <person name="Brockman W."/>
            <person name="Young S."/>
            <person name="LaButti K."/>
            <person name="Sykes S."/>
            <person name="DeCaprio D."/>
            <person name="Crawford M."/>
            <person name="Koehrsen M."/>
            <person name="Engels R."/>
            <person name="Montgomery P."/>
            <person name="Pearson M."/>
            <person name="Howarth C."/>
            <person name="Larson L."/>
            <person name="White J."/>
            <person name="Zeng Q."/>
            <person name="Kodira C."/>
            <person name="Yandava C."/>
            <person name="Alvarado L."/>
            <person name="O'Leary S."/>
            <person name="Szabo L."/>
            <person name="Dean R."/>
            <person name="Schein J."/>
        </authorList>
    </citation>
    <scope>NUCLEOTIDE SEQUENCE</scope>
    <source>
        <strain>CRL 75-36-700-3</strain>
    </source>
</reference>
<keyword evidence="4" id="KW-1185">Reference proteome</keyword>
<dbReference type="KEGG" id="pgr:PGTG_19662"/>
<protein>
    <recommendedName>
        <fullName evidence="5">Phosphatidylserine decarboxylase</fullName>
    </recommendedName>
</protein>
<dbReference type="HOGENOM" id="CLU_1343847_0_0_1"/>
<dbReference type="Pfam" id="PF02666">
    <property type="entry name" value="PS_Dcarbxylase"/>
    <property type="match status" value="1"/>
</dbReference>
<evidence type="ECO:0008006" key="5">
    <source>
        <dbReference type="Google" id="ProtNLM"/>
    </source>
</evidence>
<dbReference type="VEuPathDB" id="FungiDB:PGTG_19662"/>